<dbReference type="AlphaFoldDB" id="A0A6J4SM33"/>
<gene>
    <name evidence="6" type="ORF">AVDCRST_MAG85-1847</name>
</gene>
<dbReference type="EMBL" id="CADCVT010000201">
    <property type="protein sequence ID" value="CAA9502391.1"/>
    <property type="molecule type" value="Genomic_DNA"/>
</dbReference>
<dbReference type="PANTHER" id="PTHR43248:SF25">
    <property type="entry name" value="AB HYDROLASE-1 DOMAIN-CONTAINING PROTEIN-RELATED"/>
    <property type="match status" value="1"/>
</dbReference>
<feature type="domain" description="Peptidase S33 tripeptidyl aminopeptidase-like C-terminal" evidence="5">
    <location>
        <begin position="386"/>
        <end position="469"/>
    </location>
</feature>
<feature type="chain" id="PRO_5039663270" evidence="3">
    <location>
        <begin position="19"/>
        <end position="622"/>
    </location>
</feature>
<keyword evidence="3" id="KW-0732">Signal</keyword>
<evidence type="ECO:0000313" key="6">
    <source>
        <dbReference type="EMBL" id="CAA9502391.1"/>
    </source>
</evidence>
<dbReference type="PANTHER" id="PTHR43248">
    <property type="entry name" value="2-SUCCINYL-6-HYDROXY-2,4-CYCLOHEXADIENE-1-CARBOXYLATE SYNTHASE"/>
    <property type="match status" value="1"/>
</dbReference>
<reference evidence="6" key="1">
    <citation type="submission" date="2020-02" db="EMBL/GenBank/DDBJ databases">
        <authorList>
            <person name="Meier V. D."/>
        </authorList>
    </citation>
    <scope>NUCLEOTIDE SEQUENCE</scope>
    <source>
        <strain evidence="6">AVDCRST_MAG85</strain>
    </source>
</reference>
<protein>
    <submittedName>
        <fullName evidence="6">Uncharacterized protein</fullName>
    </submittedName>
</protein>
<dbReference type="InterPro" id="IPR013595">
    <property type="entry name" value="Pept_S33_TAP-like_C"/>
</dbReference>
<dbReference type="GO" id="GO:0006508">
    <property type="term" value="P:proteolysis"/>
    <property type="evidence" value="ECO:0007669"/>
    <property type="project" value="InterPro"/>
</dbReference>
<dbReference type="InterPro" id="IPR002410">
    <property type="entry name" value="Peptidase_S33"/>
</dbReference>
<evidence type="ECO:0000259" key="5">
    <source>
        <dbReference type="Pfam" id="PF08386"/>
    </source>
</evidence>
<name>A0A6J4SM33_9ACTN</name>
<evidence type="ECO:0000256" key="2">
    <source>
        <dbReference type="ARBA" id="ARBA00022801"/>
    </source>
</evidence>
<dbReference type="InterPro" id="IPR000073">
    <property type="entry name" value="AB_hydrolase_1"/>
</dbReference>
<dbReference type="InterPro" id="IPR051601">
    <property type="entry name" value="Serine_prot/Carboxylest_S33"/>
</dbReference>
<comment type="similarity">
    <text evidence="1">Belongs to the peptidase S33 family.</text>
</comment>
<keyword evidence="2" id="KW-0378">Hydrolase</keyword>
<evidence type="ECO:0000259" key="4">
    <source>
        <dbReference type="Pfam" id="PF00561"/>
    </source>
</evidence>
<evidence type="ECO:0000256" key="3">
    <source>
        <dbReference type="SAM" id="SignalP"/>
    </source>
</evidence>
<proteinExistence type="inferred from homology"/>
<dbReference type="Gene3D" id="3.40.50.1820">
    <property type="entry name" value="alpha/beta hydrolase"/>
    <property type="match status" value="1"/>
</dbReference>
<evidence type="ECO:0000256" key="1">
    <source>
        <dbReference type="ARBA" id="ARBA00010088"/>
    </source>
</evidence>
<dbReference type="InterPro" id="IPR029058">
    <property type="entry name" value="AB_hydrolase_fold"/>
</dbReference>
<dbReference type="GO" id="GO:0004177">
    <property type="term" value="F:aminopeptidase activity"/>
    <property type="evidence" value="ECO:0007669"/>
    <property type="project" value="UniProtKB-EC"/>
</dbReference>
<dbReference type="Pfam" id="PF00561">
    <property type="entry name" value="Abhydrolase_1"/>
    <property type="match status" value="1"/>
</dbReference>
<organism evidence="6">
    <name type="scientific">uncultured Solirubrobacteraceae bacterium</name>
    <dbReference type="NCBI Taxonomy" id="1162706"/>
    <lineage>
        <taxon>Bacteria</taxon>
        <taxon>Bacillati</taxon>
        <taxon>Actinomycetota</taxon>
        <taxon>Thermoleophilia</taxon>
        <taxon>Solirubrobacterales</taxon>
        <taxon>Solirubrobacteraceae</taxon>
        <taxon>environmental samples</taxon>
    </lineage>
</organism>
<accession>A0A6J4SM33</accession>
<dbReference type="PRINTS" id="PR00793">
    <property type="entry name" value="PROAMNOPTASE"/>
</dbReference>
<feature type="domain" description="AB hydrolase-1" evidence="4">
    <location>
        <begin position="72"/>
        <end position="254"/>
    </location>
</feature>
<feature type="signal peptide" evidence="3">
    <location>
        <begin position="1"/>
        <end position="18"/>
    </location>
</feature>
<dbReference type="SUPFAM" id="SSF53474">
    <property type="entry name" value="alpha/beta-Hydrolases"/>
    <property type="match status" value="1"/>
</dbReference>
<dbReference type="Pfam" id="PF08386">
    <property type="entry name" value="Abhydrolase_4"/>
    <property type="match status" value="1"/>
</dbReference>
<sequence length="622" mass="65197">MCLAVLFGTLAFASEATAQVSVGECEGRELRGAECGTVGVPLNHADPAPAADARTISLGYVRFRARAARRGTIVFIAGGPGEAVVRNAASIANGPLRALRDRYDIVLFDQRGTGVSSPLRCSVARRGALRIPSDATAAQAARIVNRCATEIGSDRQFFSTYETVLDIEDLRAFLGVPKIIPLGVSYGGQVAGEYARRYPDRVSALILDSTSPIEGVDALARLPQLALPRVLREVCFPPGCRAFLGDPLNLLRRSAARLADGGLRGTAVLPSGARRSARVSLADLYALIRTSDADPLLRTALPAAMDAAARGDAAPLIRLALQAESGGGTSSVNQIRFLATACTEGRLPWSPESDPATRPALLEQALTSTQADYAPFPVSVVAPLTDAAQCLGWPATTRAPYVPSPERGPNVPVLVLAGREDLRTPLEDQRRAAAQFPTARVVGVANVGHSVLANDTSGCGVRTVRAFLAGLRVVPCGPLEREVPLALPVFRSLTQLPGAAGSAPPLVERTVVAVDLTLRDAIRQLAGFGLGSSAGADVERRTVRVGGLRGGRVEVTARRVSLVRYEVVPGVRVSGVLGPNGRGRLTITGRGATGTLDLTASGFRGTLNGTTIRYRPLNSTAE</sequence>